<dbReference type="AlphaFoldDB" id="A0A0F7SKG7"/>
<reference evidence="1" key="1">
    <citation type="submission" date="2014-08" db="EMBL/GenBank/DDBJ databases">
        <authorList>
            <person name="Sharma Rahul"/>
            <person name="Thines Marco"/>
        </authorList>
    </citation>
    <scope>NUCLEOTIDE SEQUENCE</scope>
</reference>
<name>A0A0F7SKG7_PHARH</name>
<organism evidence="1">
    <name type="scientific">Phaffia rhodozyma</name>
    <name type="common">Yeast</name>
    <name type="synonym">Xanthophyllomyces dendrorhous</name>
    <dbReference type="NCBI Taxonomy" id="264483"/>
    <lineage>
        <taxon>Eukaryota</taxon>
        <taxon>Fungi</taxon>
        <taxon>Dikarya</taxon>
        <taxon>Basidiomycota</taxon>
        <taxon>Agaricomycotina</taxon>
        <taxon>Tremellomycetes</taxon>
        <taxon>Cystofilobasidiales</taxon>
        <taxon>Mrakiaceae</taxon>
        <taxon>Phaffia</taxon>
    </lineage>
</organism>
<accession>A0A0F7SKG7</accession>
<proteinExistence type="predicted"/>
<sequence length="340" mass="37381">MKSSSTILLYNPEPSAPSSIALFDSIVEYLGTHPAQPNLVFLPVLRSENWKDKLPTLAPPGSVLLSSGRIDDWTLLEACAEHNVHYLGPTRDARYLKSLLYHLSYIASKTNTVIIPSADALSTAVDLTTQALRPSQATRSIETTIETVPSPLLDLAWESYVARDGWHKDSGVFLKDGSTFQVLWDLEDRALDSNSLTAPWNSITNHLSQRHAGLAYDYKETWDVKTPFTEFFSFGVSLIVSILSMFITPSINAYSPLSSPLRLKIESISMDSFSDSLLLNIPFQSYGNQDCICLVETAIVLLESGGTDTGGVLTPSAGLGPRGGSLLRQRLEERGGWVWK</sequence>
<evidence type="ECO:0000313" key="1">
    <source>
        <dbReference type="EMBL" id="CDZ98800.1"/>
    </source>
</evidence>
<dbReference type="EMBL" id="LN483345">
    <property type="protein sequence ID" value="CDZ98800.1"/>
    <property type="molecule type" value="Genomic_DNA"/>
</dbReference>
<protein>
    <submittedName>
        <fullName evidence="1">Uncharacterized protein</fullName>
    </submittedName>
</protein>